<keyword evidence="2" id="KW-1185">Reference proteome</keyword>
<dbReference type="Pfam" id="PF07302">
    <property type="entry name" value="AroM"/>
    <property type="match status" value="1"/>
</dbReference>
<proteinExistence type="predicted"/>
<protein>
    <recommendedName>
        <fullName evidence="3">AroM family protein</fullName>
    </recommendedName>
</protein>
<sequence length="223" mass="24402">MAFKIGAITIGQSPRTDVVPEMIGLLGDVELEQRGALDGMSAEEIAALAPQPGDYILVTKLRDGSSVRIAEKHILQRIQNHIDDLVRNSAEGILMLCTGEFPGFQCEKPILYPQRLLQHFVAGTMADRSIGVLTPDISQVPQAARRWKEYGIKKVLVEPASPYGDPADVLKAALILRERKVQTIVMDCIGYTCVMKQEIVRQTGLPTIVPRTVAARVAGELFG</sequence>
<organism evidence="1 2">
    <name type="scientific">Acetonema longum DSM 6540</name>
    <dbReference type="NCBI Taxonomy" id="1009370"/>
    <lineage>
        <taxon>Bacteria</taxon>
        <taxon>Bacillati</taxon>
        <taxon>Bacillota</taxon>
        <taxon>Negativicutes</taxon>
        <taxon>Acetonemataceae</taxon>
        <taxon>Acetonema</taxon>
    </lineage>
</organism>
<name>F7NFB6_9FIRM</name>
<dbReference type="eggNOG" id="COG4126">
    <property type="taxonomic scope" value="Bacteria"/>
</dbReference>
<evidence type="ECO:0000313" key="2">
    <source>
        <dbReference type="Proteomes" id="UP000003240"/>
    </source>
</evidence>
<dbReference type="RefSeq" id="WP_004092954.1">
    <property type="nucleotide sequence ID" value="NZ_AFGF01000024.1"/>
</dbReference>
<evidence type="ECO:0000313" key="1">
    <source>
        <dbReference type="EMBL" id="EGO65241.1"/>
    </source>
</evidence>
<dbReference type="EMBL" id="AFGF01000024">
    <property type="protein sequence ID" value="EGO65241.1"/>
    <property type="molecule type" value="Genomic_DNA"/>
</dbReference>
<dbReference type="OrthoDB" id="9798683at2"/>
<dbReference type="AlphaFoldDB" id="F7NFB6"/>
<comment type="caution">
    <text evidence="1">The sequence shown here is derived from an EMBL/GenBank/DDBJ whole genome shotgun (WGS) entry which is preliminary data.</text>
</comment>
<evidence type="ECO:0008006" key="3">
    <source>
        <dbReference type="Google" id="ProtNLM"/>
    </source>
</evidence>
<accession>F7NFB6</accession>
<gene>
    <name evidence="1" type="ORF">ALO_03716</name>
</gene>
<reference evidence="1 2" key="1">
    <citation type="journal article" date="2011" name="EMBO J.">
        <title>Structural diversity of bacterial flagellar motors.</title>
        <authorList>
            <person name="Chen S."/>
            <person name="Beeby M."/>
            <person name="Murphy G.E."/>
            <person name="Leadbetter J.R."/>
            <person name="Hendrixson D.R."/>
            <person name="Briegel A."/>
            <person name="Li Z."/>
            <person name="Shi J."/>
            <person name="Tocheva E.I."/>
            <person name="Muller A."/>
            <person name="Dobro M.J."/>
            <person name="Jensen G.J."/>
        </authorList>
    </citation>
    <scope>NUCLEOTIDE SEQUENCE [LARGE SCALE GENOMIC DNA]</scope>
    <source>
        <strain evidence="1 2">DSM 6540</strain>
    </source>
</reference>
<dbReference type="Proteomes" id="UP000003240">
    <property type="component" value="Unassembled WGS sequence"/>
</dbReference>
<dbReference type="NCBIfam" id="NF007788">
    <property type="entry name" value="PRK10481.1"/>
    <property type="match status" value="1"/>
</dbReference>
<dbReference type="InterPro" id="IPR010843">
    <property type="entry name" value="Uncharacterised_AroM"/>
</dbReference>
<dbReference type="STRING" id="1009370.ALO_03716"/>